<sequence length="576" mass="61983">MFKSVSSQTPKSKVVLEERISDKEAISANAANDCDLLYRSHAEKVVNKRRDAKIEYHKSAAVSSRSLRRQSPAGDDPAGGDLESLVNDSAPVDMSKGDADGLAYLDRLHMLIGPDRMPRMVDYHRLISIVRSHGLHGTPELALRALSLLQRISCLHPPVEVQERSGGPVLVTNNLAWAPIGIVDTESRASPSKVTEDAYDLERDGTFLAESGLLPHLLTAMQNLISSPTSDKSAQFDCKRAYGEVLLLKYVLGQLMVDTRARLQVFAAHEPSNSRSSLLQNSLLWRLLKSDINCPLKDMVRMLVELIGGRAAANAANCMDADGCSNAASNKASREERAMGETECAAMARMLLNLILELFGTAEHASLFNAKSATRAVSTGRFCNYRAELDGFLLQLLTGSTTVLPSLPQKAQFLNALHARDRQRLLGMVVAKKRVKRNDDDYAALDGALWMVENASCEAEGYIDFDAADALQYLADEMAKSEDLAQKVLCLRDGAPSSNSLALLVSSLLGASAALLPSGPESAEALTRLGAVGDDLTSRLLERHRKGASGMLAQESLAALAAANASLAALQSAAAS</sequence>
<evidence type="ECO:0000313" key="3">
    <source>
        <dbReference type="Proteomes" id="UP001491310"/>
    </source>
</evidence>
<dbReference type="Proteomes" id="UP001491310">
    <property type="component" value="Unassembled WGS sequence"/>
</dbReference>
<name>A0ABR2YMA2_9CHLO</name>
<evidence type="ECO:0000256" key="1">
    <source>
        <dbReference type="SAM" id="MobiDB-lite"/>
    </source>
</evidence>
<dbReference type="EMBL" id="JALJOT010000008">
    <property type="protein sequence ID" value="KAK9908018.1"/>
    <property type="molecule type" value="Genomic_DNA"/>
</dbReference>
<evidence type="ECO:0000313" key="2">
    <source>
        <dbReference type="EMBL" id="KAK9908018.1"/>
    </source>
</evidence>
<protein>
    <submittedName>
        <fullName evidence="2">Uncharacterized protein</fullName>
    </submittedName>
</protein>
<proteinExistence type="predicted"/>
<feature type="region of interest" description="Disordered" evidence="1">
    <location>
        <begin position="61"/>
        <end position="92"/>
    </location>
</feature>
<accession>A0ABR2YMA2</accession>
<comment type="caution">
    <text evidence="2">The sequence shown here is derived from an EMBL/GenBank/DDBJ whole genome shotgun (WGS) entry which is preliminary data.</text>
</comment>
<gene>
    <name evidence="2" type="ORF">WJX75_001624</name>
</gene>
<reference evidence="2 3" key="1">
    <citation type="journal article" date="2024" name="Nat. Commun.">
        <title>Phylogenomics reveals the evolutionary origins of lichenization in chlorophyte algae.</title>
        <authorList>
            <person name="Puginier C."/>
            <person name="Libourel C."/>
            <person name="Otte J."/>
            <person name="Skaloud P."/>
            <person name="Haon M."/>
            <person name="Grisel S."/>
            <person name="Petersen M."/>
            <person name="Berrin J.G."/>
            <person name="Delaux P.M."/>
            <person name="Dal Grande F."/>
            <person name="Keller J."/>
        </authorList>
    </citation>
    <scope>NUCLEOTIDE SEQUENCE [LARGE SCALE GENOMIC DNA]</scope>
    <source>
        <strain evidence="2 3">SAG 216-7</strain>
    </source>
</reference>
<keyword evidence="3" id="KW-1185">Reference proteome</keyword>
<organism evidence="2 3">
    <name type="scientific">Coccomyxa subellipsoidea</name>
    <dbReference type="NCBI Taxonomy" id="248742"/>
    <lineage>
        <taxon>Eukaryota</taxon>
        <taxon>Viridiplantae</taxon>
        <taxon>Chlorophyta</taxon>
        <taxon>core chlorophytes</taxon>
        <taxon>Trebouxiophyceae</taxon>
        <taxon>Trebouxiophyceae incertae sedis</taxon>
        <taxon>Coccomyxaceae</taxon>
        <taxon>Coccomyxa</taxon>
    </lineage>
</organism>